<evidence type="ECO:0000313" key="2">
    <source>
        <dbReference type="Proteomes" id="UP000215027"/>
    </source>
</evidence>
<dbReference type="Proteomes" id="UP000215027">
    <property type="component" value="Chromosome II"/>
</dbReference>
<reference evidence="1" key="1">
    <citation type="submission" date="2016-01" db="EMBL/GenBank/DDBJ databases">
        <authorList>
            <person name="Mcilroy J.S."/>
            <person name="Karst M S."/>
            <person name="Albertsen M."/>
        </authorList>
    </citation>
    <scope>NUCLEOTIDE SEQUENCE</scope>
    <source>
        <strain evidence="1">Cfx-K</strain>
    </source>
</reference>
<sequence>MTNPILLFTGETTWTQRAAHLAAATARETGAGVLILRPTPVEHLSDLGAGLNEALLPFAEFDALQALVNVVESYGVAVGVELYEYTRFSSGLLSAAEQTNAAAVFAPRPTGPFAALDGLRLWWLRRALRCPLYTLEESEQWAVVSGQTGEELRMTNYELRMKRAE</sequence>
<name>A0A160T6K8_9CHLR</name>
<dbReference type="AlphaFoldDB" id="A0A160T6K8"/>
<gene>
    <name evidence="1" type="ORF">CFX0092_B0008</name>
</gene>
<dbReference type="RefSeq" id="WP_095044943.1">
    <property type="nucleotide sequence ID" value="NZ_LN890656.1"/>
</dbReference>
<accession>A0A160T6K8</accession>
<evidence type="ECO:0000313" key="1">
    <source>
        <dbReference type="EMBL" id="CUS05542.1"/>
    </source>
</evidence>
<dbReference type="EMBL" id="LN890656">
    <property type="protein sequence ID" value="CUS05542.1"/>
    <property type="molecule type" value="Genomic_DNA"/>
</dbReference>
<keyword evidence="2" id="KW-1185">Reference proteome</keyword>
<organism evidence="1 2">
    <name type="scientific">Candidatus Promineifilum breve</name>
    <dbReference type="NCBI Taxonomy" id="1806508"/>
    <lineage>
        <taxon>Bacteria</taxon>
        <taxon>Bacillati</taxon>
        <taxon>Chloroflexota</taxon>
        <taxon>Ardenticatenia</taxon>
        <taxon>Candidatus Promineifilales</taxon>
        <taxon>Candidatus Promineifilaceae</taxon>
        <taxon>Candidatus Promineifilum</taxon>
    </lineage>
</organism>
<dbReference type="KEGG" id="pbf:CFX0092_B0008"/>
<protein>
    <submittedName>
        <fullName evidence="1">Uncharacterized protein</fullName>
    </submittedName>
</protein>
<proteinExistence type="predicted"/>